<feature type="compositionally biased region" description="Basic residues" evidence="1">
    <location>
        <begin position="118"/>
        <end position="133"/>
    </location>
</feature>
<evidence type="ECO:0000313" key="3">
    <source>
        <dbReference type="Proteomes" id="UP000014071"/>
    </source>
</evidence>
<sequence length="285" mass="31769">MLLNPRLLIRVQDLLCATPVLTRIRCAFARRARGLHLMVAPARVTSCGGGRVIVSAGDDVVQTFAPPIQPSQYGHSYCNGDSDEGHVKRWSGHGLWVVSDPVHLTLNVHEQGDIDRKRNQRQQGRHTVHHHRRCPDDLLRDRQPNQSDQCGDKRDDVNCQPARPGGSDGDAVPSSSAGVVRVDAERSAVTVRVFEAGKVRSAVERGAVTPSTELQTANRSFSIGTVGEIDNSIQSTGSDEIERRRIGQRRGRGNGDEHEQDHRNRRERECWDEVFLRHVENECGY</sequence>
<accession>R9P6Z7</accession>
<keyword evidence="3" id="KW-1185">Reference proteome</keyword>
<dbReference type="HOGENOM" id="CLU_977048_0_0_1"/>
<name>R9P6Z7_PSEHS</name>
<reference evidence="3" key="1">
    <citation type="journal article" date="2013" name="Genome Announc.">
        <title>Draft genome sequence of the basidiomycetous yeast-like fungus Pseudozyma hubeiensis SY62, which produces an abundant amount of the biosurfactant mannosylerythritol lipids.</title>
        <authorList>
            <person name="Konishi M."/>
            <person name="Hatada Y."/>
            <person name="Horiuchi J."/>
        </authorList>
    </citation>
    <scope>NUCLEOTIDE SEQUENCE [LARGE SCALE GENOMIC DNA]</scope>
    <source>
        <strain evidence="3">SY62</strain>
    </source>
</reference>
<evidence type="ECO:0000313" key="2">
    <source>
        <dbReference type="EMBL" id="GAC93840.1"/>
    </source>
</evidence>
<gene>
    <name evidence="2" type="ORF">PHSY_001405</name>
</gene>
<protein>
    <submittedName>
        <fullName evidence="2">Ankyrin repeat domain-containing protein</fullName>
    </submittedName>
</protein>
<evidence type="ECO:0000256" key="1">
    <source>
        <dbReference type="SAM" id="MobiDB-lite"/>
    </source>
</evidence>
<feature type="region of interest" description="Disordered" evidence="1">
    <location>
        <begin position="110"/>
        <end position="179"/>
    </location>
</feature>
<dbReference type="AlphaFoldDB" id="R9P6Z7"/>
<dbReference type="EMBL" id="DF238778">
    <property type="protein sequence ID" value="GAC93840.1"/>
    <property type="molecule type" value="Genomic_DNA"/>
</dbReference>
<proteinExistence type="predicted"/>
<dbReference type="RefSeq" id="XP_012187427.1">
    <property type="nucleotide sequence ID" value="XM_012332037.1"/>
</dbReference>
<feature type="compositionally biased region" description="Basic and acidic residues" evidence="1">
    <location>
        <begin position="253"/>
        <end position="265"/>
    </location>
</feature>
<organism evidence="2 3">
    <name type="scientific">Pseudozyma hubeiensis (strain SY62)</name>
    <name type="common">Yeast</name>
    <dbReference type="NCBI Taxonomy" id="1305764"/>
    <lineage>
        <taxon>Eukaryota</taxon>
        <taxon>Fungi</taxon>
        <taxon>Dikarya</taxon>
        <taxon>Basidiomycota</taxon>
        <taxon>Ustilaginomycotina</taxon>
        <taxon>Ustilaginomycetes</taxon>
        <taxon>Ustilaginales</taxon>
        <taxon>Ustilaginaceae</taxon>
        <taxon>Pseudozyma</taxon>
    </lineage>
</organism>
<dbReference type="GeneID" id="24106706"/>
<feature type="region of interest" description="Disordered" evidence="1">
    <location>
        <begin position="230"/>
        <end position="265"/>
    </location>
</feature>
<feature type="compositionally biased region" description="Basic and acidic residues" evidence="1">
    <location>
        <begin position="134"/>
        <end position="143"/>
    </location>
</feature>
<dbReference type="Proteomes" id="UP000014071">
    <property type="component" value="Unassembled WGS sequence"/>
</dbReference>